<evidence type="ECO:0000313" key="1">
    <source>
        <dbReference type="EMBL" id="MBX09527.1"/>
    </source>
</evidence>
<accession>A0A2P2KV28</accession>
<proteinExistence type="predicted"/>
<dbReference type="AlphaFoldDB" id="A0A2P2KV28"/>
<reference evidence="1" key="1">
    <citation type="submission" date="2018-02" db="EMBL/GenBank/DDBJ databases">
        <title>Rhizophora mucronata_Transcriptome.</title>
        <authorList>
            <person name="Meera S.P."/>
            <person name="Sreeshan A."/>
            <person name="Augustine A."/>
        </authorList>
    </citation>
    <scope>NUCLEOTIDE SEQUENCE</scope>
    <source>
        <tissue evidence="1">Leaf</tissue>
    </source>
</reference>
<protein>
    <submittedName>
        <fullName evidence="1">Uncharacterized protein LOC105114439</fullName>
    </submittedName>
</protein>
<name>A0A2P2KV28_RHIMU</name>
<sequence>MSSEEILFPLRSLQLKSTLSSLSELLSPILFFITFKEESGIFSSPCITNFCKAAWILAQSEQQNHSPFGNSFRSCIL</sequence>
<organism evidence="1">
    <name type="scientific">Rhizophora mucronata</name>
    <name type="common">Asiatic mangrove</name>
    <dbReference type="NCBI Taxonomy" id="61149"/>
    <lineage>
        <taxon>Eukaryota</taxon>
        <taxon>Viridiplantae</taxon>
        <taxon>Streptophyta</taxon>
        <taxon>Embryophyta</taxon>
        <taxon>Tracheophyta</taxon>
        <taxon>Spermatophyta</taxon>
        <taxon>Magnoliopsida</taxon>
        <taxon>eudicotyledons</taxon>
        <taxon>Gunneridae</taxon>
        <taxon>Pentapetalae</taxon>
        <taxon>rosids</taxon>
        <taxon>fabids</taxon>
        <taxon>Malpighiales</taxon>
        <taxon>Rhizophoraceae</taxon>
        <taxon>Rhizophora</taxon>
    </lineage>
</organism>
<dbReference type="EMBL" id="GGEC01029043">
    <property type="protein sequence ID" value="MBX09527.1"/>
    <property type="molecule type" value="Transcribed_RNA"/>
</dbReference>